<evidence type="ECO:0000256" key="1">
    <source>
        <dbReference type="SAM" id="MobiDB-lite"/>
    </source>
</evidence>
<dbReference type="EMBL" id="QRGR01000048">
    <property type="protein sequence ID" value="RDV11064.1"/>
    <property type="molecule type" value="Genomic_DNA"/>
</dbReference>
<feature type="compositionally biased region" description="Polar residues" evidence="1">
    <location>
        <begin position="1"/>
        <end position="27"/>
    </location>
</feature>
<sequence>MVILSCTSQTGEQSSSNEANPVEATTQGKEEQELPSLKYTIEQATEEDFSKAAAKHITGFSMGKYEARKVNGVINLKINGEWKPIEAFTDTLLNTDDPDIREYKYLGQNKDLNKYLVAGSFYEDYQTYLVDMTTGEVAATTWTEPVVSPDKKHLANISIPTVMEPSPNGIQVWNVVEQGEGKGIEKYLEIEQQDWEPFEMRWESSQAIIMKVIPMEKYELLQGEPKQKDFAYLRLIVK</sequence>
<evidence type="ECO:0000313" key="3">
    <source>
        <dbReference type="Proteomes" id="UP000256708"/>
    </source>
</evidence>
<keyword evidence="3" id="KW-1185">Reference proteome</keyword>
<evidence type="ECO:0000313" key="2">
    <source>
        <dbReference type="EMBL" id="RDV11064.1"/>
    </source>
</evidence>
<proteinExistence type="predicted"/>
<gene>
    <name evidence="2" type="ORF">DXT99_25430</name>
</gene>
<dbReference type="AlphaFoldDB" id="A0A3D8L0W7"/>
<feature type="region of interest" description="Disordered" evidence="1">
    <location>
        <begin position="1"/>
        <end position="32"/>
    </location>
</feature>
<name>A0A3D8L0W7_9BACT</name>
<dbReference type="Proteomes" id="UP000256708">
    <property type="component" value="Unassembled WGS sequence"/>
</dbReference>
<protein>
    <submittedName>
        <fullName evidence="2">Uncharacterized protein</fullName>
    </submittedName>
</protein>
<accession>A0A3D8L0W7</accession>
<organism evidence="2 3">
    <name type="scientific">Pontibacter diazotrophicus</name>
    <dbReference type="NCBI Taxonomy" id="1400979"/>
    <lineage>
        <taxon>Bacteria</taxon>
        <taxon>Pseudomonadati</taxon>
        <taxon>Bacteroidota</taxon>
        <taxon>Cytophagia</taxon>
        <taxon>Cytophagales</taxon>
        <taxon>Hymenobacteraceae</taxon>
        <taxon>Pontibacter</taxon>
    </lineage>
</organism>
<reference evidence="3" key="1">
    <citation type="submission" date="2018-08" db="EMBL/GenBank/DDBJ databases">
        <authorList>
            <person name="Liu Z.-W."/>
            <person name="Du Z.-J."/>
        </authorList>
    </citation>
    <scope>NUCLEOTIDE SEQUENCE [LARGE SCALE GENOMIC DNA]</scope>
    <source>
        <strain evidence="3">H4X</strain>
    </source>
</reference>
<comment type="caution">
    <text evidence="2">The sequence shown here is derived from an EMBL/GenBank/DDBJ whole genome shotgun (WGS) entry which is preliminary data.</text>
</comment>